<feature type="non-terminal residue" evidence="1">
    <location>
        <position position="1"/>
    </location>
</feature>
<protein>
    <submittedName>
        <fullName evidence="1">5744_t:CDS:1</fullName>
    </submittedName>
</protein>
<dbReference type="Proteomes" id="UP000789342">
    <property type="component" value="Unassembled WGS sequence"/>
</dbReference>
<comment type="caution">
    <text evidence="1">The sequence shown here is derived from an EMBL/GenBank/DDBJ whole genome shotgun (WGS) entry which is preliminary data.</text>
</comment>
<sequence>YFTNAIITVTAQHGHSDHSPTMNFLRLPYLNEHHKVKSLSLPHLAGYVADHAFNKPWLSSGSVPLKNNVAHWMASQKQ</sequence>
<dbReference type="EMBL" id="CAJVPV010041488">
    <property type="protein sequence ID" value="CAG8762225.1"/>
    <property type="molecule type" value="Genomic_DNA"/>
</dbReference>
<dbReference type="AlphaFoldDB" id="A0A9N9NW32"/>
<organism evidence="1 2">
    <name type="scientific">Acaulospora morrowiae</name>
    <dbReference type="NCBI Taxonomy" id="94023"/>
    <lineage>
        <taxon>Eukaryota</taxon>
        <taxon>Fungi</taxon>
        <taxon>Fungi incertae sedis</taxon>
        <taxon>Mucoromycota</taxon>
        <taxon>Glomeromycotina</taxon>
        <taxon>Glomeromycetes</taxon>
        <taxon>Diversisporales</taxon>
        <taxon>Acaulosporaceae</taxon>
        <taxon>Acaulospora</taxon>
    </lineage>
</organism>
<proteinExistence type="predicted"/>
<name>A0A9N9NW32_9GLOM</name>
<accession>A0A9N9NW32</accession>
<keyword evidence="2" id="KW-1185">Reference proteome</keyword>
<evidence type="ECO:0000313" key="1">
    <source>
        <dbReference type="EMBL" id="CAG8762225.1"/>
    </source>
</evidence>
<gene>
    <name evidence="1" type="ORF">AMORRO_LOCUS16010</name>
</gene>
<evidence type="ECO:0000313" key="2">
    <source>
        <dbReference type="Proteomes" id="UP000789342"/>
    </source>
</evidence>
<reference evidence="1" key="1">
    <citation type="submission" date="2021-06" db="EMBL/GenBank/DDBJ databases">
        <authorList>
            <person name="Kallberg Y."/>
            <person name="Tangrot J."/>
            <person name="Rosling A."/>
        </authorList>
    </citation>
    <scope>NUCLEOTIDE SEQUENCE</scope>
    <source>
        <strain evidence="1">CL551</strain>
    </source>
</reference>